<accession>A0A1G2FJB0</accession>
<evidence type="ECO:0000313" key="1">
    <source>
        <dbReference type="EMBL" id="OGZ38174.1"/>
    </source>
</evidence>
<gene>
    <name evidence="1" type="ORF">A3A94_00380</name>
</gene>
<evidence type="ECO:0000313" key="2">
    <source>
        <dbReference type="Proteomes" id="UP000178787"/>
    </source>
</evidence>
<dbReference type="Proteomes" id="UP000178787">
    <property type="component" value="Unassembled WGS sequence"/>
</dbReference>
<organism evidence="1 2">
    <name type="scientific">Candidatus Portnoybacteria bacterium RIFCSPLOWO2_01_FULL_43_11</name>
    <dbReference type="NCBI Taxonomy" id="1802000"/>
    <lineage>
        <taxon>Bacteria</taxon>
        <taxon>Candidatus Portnoyibacteriota</taxon>
    </lineage>
</organism>
<dbReference type="SUPFAM" id="SSF82171">
    <property type="entry name" value="DPP6 N-terminal domain-like"/>
    <property type="match status" value="1"/>
</dbReference>
<name>A0A1G2FJB0_9BACT</name>
<sequence length="370" mass="42383">MTLKNIFVFLIVLLVLVAGALGFYNFFFKKEALPITEDGDEIKPSTEAKIKIVSQEPVLAPIIDNDKIKYYLKENGNVFQSDFDGENLERISSNILQGLEFILWSPDKTKVIGIFSVEGGKEIKKYFYDYETKESILLNQNIQWISWAPEENKIAYQYLNPKTEDNFISTANPDGSNWKNILKTRIKDPIVEWPAKNQVSIRTKPSGLAQSVLYTINSADGDFQKILSDIYGLTALWSPSGEKLLFSETDKDGKNLKLKTADKNGQNIKELNILTWPEKCAWSQDERIIFCAVPRVIPDDAIWPDDYYKGLFRTTDDFYKVNLETNEKSPLIEADKIGGEYDATKIFLSPQEDYLFFVNKKDGLLYNLRP</sequence>
<proteinExistence type="predicted"/>
<reference evidence="1 2" key="1">
    <citation type="journal article" date="2016" name="Nat. Commun.">
        <title>Thousands of microbial genomes shed light on interconnected biogeochemical processes in an aquifer system.</title>
        <authorList>
            <person name="Anantharaman K."/>
            <person name="Brown C.T."/>
            <person name="Hug L.A."/>
            <person name="Sharon I."/>
            <person name="Castelle C.J."/>
            <person name="Probst A.J."/>
            <person name="Thomas B.C."/>
            <person name="Singh A."/>
            <person name="Wilkins M.J."/>
            <person name="Karaoz U."/>
            <person name="Brodie E.L."/>
            <person name="Williams K.H."/>
            <person name="Hubbard S.S."/>
            <person name="Banfield J.F."/>
        </authorList>
    </citation>
    <scope>NUCLEOTIDE SEQUENCE [LARGE SCALE GENOMIC DNA]</scope>
</reference>
<comment type="caution">
    <text evidence="1">The sequence shown here is derived from an EMBL/GenBank/DDBJ whole genome shotgun (WGS) entry which is preliminary data.</text>
</comment>
<dbReference type="AlphaFoldDB" id="A0A1G2FJB0"/>
<dbReference type="Gene3D" id="2.120.10.30">
    <property type="entry name" value="TolB, C-terminal domain"/>
    <property type="match status" value="1"/>
</dbReference>
<dbReference type="EMBL" id="MHNE01000024">
    <property type="protein sequence ID" value="OGZ38174.1"/>
    <property type="molecule type" value="Genomic_DNA"/>
</dbReference>
<dbReference type="InterPro" id="IPR011042">
    <property type="entry name" value="6-blade_b-propeller_TolB-like"/>
</dbReference>
<protein>
    <recommendedName>
        <fullName evidence="3">Dipeptidylpeptidase IV N-terminal domain-containing protein</fullName>
    </recommendedName>
</protein>
<evidence type="ECO:0008006" key="3">
    <source>
        <dbReference type="Google" id="ProtNLM"/>
    </source>
</evidence>
<dbReference type="STRING" id="1802000.A3A94_00380"/>